<feature type="domain" description="C2H2-type" evidence="9">
    <location>
        <begin position="268"/>
        <end position="295"/>
    </location>
</feature>
<sequence length="421" mass="48700">MDTSNLCRSCMKEVASWEKKNFDPRVVEMFCFCTNIAKNQCYRIEYFQISEDDKLPKQFCYDCAIKIESAFTYITEAHKVDATLKNIISRTNTSIIVEPETQSRHIENLKLTLPDYKISATIDNYDEHILFDGIDLPVSESQIIPEKTLEEIEPVQNISDEVENAEGSEECVKEKVNVEETKKSICPICRKAFTSKTWFNKHMKKEHTEHKYVCAHCPKTFSKASLLSDHAATHSDERKFACSTCGKRFKRRKQLACHARAHADVRPYACDKCSMRFKIKSILKSHMKVHDGDKQYLCYFCGWSFAQAGNLEVHMRKHTGEKPFCCNECGFRAAVSSNLRRHQRQHQAAKTYVCKHCNKGFYDASGLTRHLRTHTGELPYQCPGCARAFADSWKRKTHLMRAHRLALPDIPRMRRDGRTIN</sequence>
<comment type="subcellular location">
    <subcellularLocation>
        <location evidence="1">Nucleus</location>
    </subcellularLocation>
</comment>
<keyword evidence="2 8" id="KW-0479">Metal-binding</keyword>
<evidence type="ECO:0000259" key="10">
    <source>
        <dbReference type="PROSITE" id="PS51915"/>
    </source>
</evidence>
<feature type="domain" description="C2H2-type" evidence="9">
    <location>
        <begin position="212"/>
        <end position="239"/>
    </location>
</feature>
<name>A0A922MSX8_SPOEX</name>
<dbReference type="FunFam" id="3.30.160.60:FF:000417">
    <property type="entry name" value="Zinc finger protein"/>
    <property type="match status" value="2"/>
</dbReference>
<dbReference type="EMBL" id="JACEFF010000207">
    <property type="protein sequence ID" value="KAH9641991.1"/>
    <property type="molecule type" value="Genomic_DNA"/>
</dbReference>
<reference evidence="11" key="1">
    <citation type="journal article" date="2021" name="G3 (Bethesda)">
        <title>Genome and transcriptome analysis of the beet armyworm Spodoptera exigua reveals targets for pest control. .</title>
        <authorList>
            <person name="Simon S."/>
            <person name="Breeschoten T."/>
            <person name="Jansen H.J."/>
            <person name="Dirks R.P."/>
            <person name="Schranz M.E."/>
            <person name="Ros V.I.D."/>
        </authorList>
    </citation>
    <scope>NUCLEOTIDE SEQUENCE</scope>
    <source>
        <strain evidence="11">TB_SE_WUR_2020</strain>
    </source>
</reference>
<feature type="binding site" evidence="8">
    <location>
        <position position="10"/>
    </location>
    <ligand>
        <name>Zn(2+)</name>
        <dbReference type="ChEBI" id="CHEBI:29105"/>
    </ligand>
</feature>
<evidence type="ECO:0000256" key="8">
    <source>
        <dbReference type="PROSITE-ProRule" id="PRU01263"/>
    </source>
</evidence>
<evidence type="ECO:0000256" key="1">
    <source>
        <dbReference type="ARBA" id="ARBA00004123"/>
    </source>
</evidence>
<feature type="binding site" evidence="8">
    <location>
        <position position="60"/>
    </location>
    <ligand>
        <name>Zn(2+)</name>
        <dbReference type="ChEBI" id="CHEBI:29105"/>
    </ligand>
</feature>
<feature type="domain" description="C2H2-type" evidence="9">
    <location>
        <begin position="184"/>
        <end position="212"/>
    </location>
</feature>
<dbReference type="SUPFAM" id="SSF57716">
    <property type="entry name" value="Glucocorticoid receptor-like (DNA-binding domain)"/>
    <property type="match status" value="1"/>
</dbReference>
<keyword evidence="6" id="KW-0539">Nucleus</keyword>
<organism evidence="11 12">
    <name type="scientific">Spodoptera exigua</name>
    <name type="common">Beet armyworm</name>
    <name type="synonym">Noctua fulgens</name>
    <dbReference type="NCBI Taxonomy" id="7107"/>
    <lineage>
        <taxon>Eukaryota</taxon>
        <taxon>Metazoa</taxon>
        <taxon>Ecdysozoa</taxon>
        <taxon>Arthropoda</taxon>
        <taxon>Hexapoda</taxon>
        <taxon>Insecta</taxon>
        <taxon>Pterygota</taxon>
        <taxon>Neoptera</taxon>
        <taxon>Endopterygota</taxon>
        <taxon>Lepidoptera</taxon>
        <taxon>Glossata</taxon>
        <taxon>Ditrysia</taxon>
        <taxon>Noctuoidea</taxon>
        <taxon>Noctuidae</taxon>
        <taxon>Amphipyrinae</taxon>
        <taxon>Spodoptera</taxon>
    </lineage>
</organism>
<dbReference type="PROSITE" id="PS51915">
    <property type="entry name" value="ZAD"/>
    <property type="match status" value="1"/>
</dbReference>
<dbReference type="AlphaFoldDB" id="A0A922MSX8"/>
<evidence type="ECO:0000256" key="4">
    <source>
        <dbReference type="ARBA" id="ARBA00022771"/>
    </source>
</evidence>
<dbReference type="Proteomes" id="UP000814243">
    <property type="component" value="Unassembled WGS sequence"/>
</dbReference>
<comment type="caution">
    <text evidence="11">The sequence shown here is derived from an EMBL/GenBank/DDBJ whole genome shotgun (WGS) entry which is preliminary data.</text>
</comment>
<keyword evidence="3" id="KW-0677">Repeat</keyword>
<feature type="domain" description="C2H2-type" evidence="9">
    <location>
        <begin position="324"/>
        <end position="351"/>
    </location>
</feature>
<feature type="domain" description="C2H2-type" evidence="9">
    <location>
        <begin position="240"/>
        <end position="267"/>
    </location>
</feature>
<evidence type="ECO:0000259" key="9">
    <source>
        <dbReference type="PROSITE" id="PS50157"/>
    </source>
</evidence>
<dbReference type="PROSITE" id="PS50157">
    <property type="entry name" value="ZINC_FINGER_C2H2_2"/>
    <property type="match status" value="8"/>
</dbReference>
<feature type="domain" description="C2H2-type" evidence="9">
    <location>
        <begin position="380"/>
        <end position="408"/>
    </location>
</feature>
<keyword evidence="4 7" id="KW-0863">Zinc-finger</keyword>
<dbReference type="PROSITE" id="PS00028">
    <property type="entry name" value="ZINC_FINGER_C2H2_1"/>
    <property type="match status" value="7"/>
</dbReference>
<feature type="binding site" evidence="8">
    <location>
        <position position="63"/>
    </location>
    <ligand>
        <name>Zn(2+)</name>
        <dbReference type="ChEBI" id="CHEBI:29105"/>
    </ligand>
</feature>
<dbReference type="InterPro" id="IPR050331">
    <property type="entry name" value="Zinc_finger"/>
</dbReference>
<protein>
    <submittedName>
        <fullName evidence="11">Uncharacterized protein</fullName>
    </submittedName>
</protein>
<dbReference type="SUPFAM" id="SSF57667">
    <property type="entry name" value="beta-beta-alpha zinc fingers"/>
    <property type="match status" value="5"/>
</dbReference>
<dbReference type="SMART" id="SM00355">
    <property type="entry name" value="ZnF_C2H2"/>
    <property type="match status" value="8"/>
</dbReference>
<feature type="domain" description="C2H2-type" evidence="9">
    <location>
        <begin position="352"/>
        <end position="379"/>
    </location>
</feature>
<gene>
    <name evidence="11" type="ORF">HF086_010503</name>
</gene>
<feature type="domain" description="C2H2-type" evidence="9">
    <location>
        <begin position="296"/>
        <end position="323"/>
    </location>
</feature>
<dbReference type="InterPro" id="IPR036236">
    <property type="entry name" value="Znf_C2H2_sf"/>
</dbReference>
<dbReference type="GO" id="GO:0010468">
    <property type="term" value="P:regulation of gene expression"/>
    <property type="evidence" value="ECO:0007669"/>
    <property type="project" value="TreeGrafter"/>
</dbReference>
<dbReference type="InterPro" id="IPR012934">
    <property type="entry name" value="Znf_AD"/>
</dbReference>
<evidence type="ECO:0000256" key="6">
    <source>
        <dbReference type="ARBA" id="ARBA00023242"/>
    </source>
</evidence>
<proteinExistence type="predicted"/>
<dbReference type="FunFam" id="3.30.160.60:FF:000100">
    <property type="entry name" value="Zinc finger 45-like"/>
    <property type="match status" value="1"/>
</dbReference>
<dbReference type="PANTHER" id="PTHR16515:SF66">
    <property type="entry name" value="C2H2-TYPE DOMAIN-CONTAINING PROTEIN"/>
    <property type="match status" value="1"/>
</dbReference>
<dbReference type="Gene3D" id="3.30.160.60">
    <property type="entry name" value="Classic Zinc Finger"/>
    <property type="match status" value="7"/>
</dbReference>
<evidence type="ECO:0000313" key="12">
    <source>
        <dbReference type="Proteomes" id="UP000814243"/>
    </source>
</evidence>
<evidence type="ECO:0000256" key="5">
    <source>
        <dbReference type="ARBA" id="ARBA00022833"/>
    </source>
</evidence>
<evidence type="ECO:0000256" key="7">
    <source>
        <dbReference type="PROSITE-ProRule" id="PRU00042"/>
    </source>
</evidence>
<keyword evidence="5 8" id="KW-0862">Zinc</keyword>
<feature type="domain" description="ZAD" evidence="10">
    <location>
        <begin position="5"/>
        <end position="87"/>
    </location>
</feature>
<dbReference type="FunFam" id="3.30.160.60:FF:000446">
    <property type="entry name" value="Zinc finger protein"/>
    <property type="match status" value="1"/>
</dbReference>
<dbReference type="Pfam" id="PF12874">
    <property type="entry name" value="zf-met"/>
    <property type="match status" value="1"/>
</dbReference>
<dbReference type="Pfam" id="PF00096">
    <property type="entry name" value="zf-C2H2"/>
    <property type="match status" value="4"/>
</dbReference>
<evidence type="ECO:0000256" key="3">
    <source>
        <dbReference type="ARBA" id="ARBA00022737"/>
    </source>
</evidence>
<evidence type="ECO:0000313" key="11">
    <source>
        <dbReference type="EMBL" id="KAH9641991.1"/>
    </source>
</evidence>
<feature type="binding site" evidence="8">
    <location>
        <position position="7"/>
    </location>
    <ligand>
        <name>Zn(2+)</name>
        <dbReference type="ChEBI" id="CHEBI:29105"/>
    </ligand>
</feature>
<dbReference type="PANTHER" id="PTHR16515">
    <property type="entry name" value="PR DOMAIN ZINC FINGER PROTEIN"/>
    <property type="match status" value="1"/>
</dbReference>
<dbReference type="GO" id="GO:0008270">
    <property type="term" value="F:zinc ion binding"/>
    <property type="evidence" value="ECO:0007669"/>
    <property type="project" value="UniProtKB-UniRule"/>
</dbReference>
<dbReference type="GO" id="GO:0005634">
    <property type="term" value="C:nucleus"/>
    <property type="evidence" value="ECO:0007669"/>
    <property type="project" value="UniProtKB-SubCell"/>
</dbReference>
<accession>A0A922MSX8</accession>
<evidence type="ECO:0000256" key="2">
    <source>
        <dbReference type="ARBA" id="ARBA00022723"/>
    </source>
</evidence>
<dbReference type="FunFam" id="3.30.160.60:FF:000338">
    <property type="entry name" value="zinc finger protein 383"/>
    <property type="match status" value="1"/>
</dbReference>
<dbReference type="InterPro" id="IPR013087">
    <property type="entry name" value="Znf_C2H2_type"/>
</dbReference>